<dbReference type="STRING" id="400772.RR49_00965"/>
<evidence type="ECO:0000259" key="4">
    <source>
        <dbReference type="Pfam" id="PF17853"/>
    </source>
</evidence>
<dbReference type="InterPro" id="IPR025751">
    <property type="entry name" value="RsbRD_N_dom"/>
</dbReference>
<evidence type="ECO:0000313" key="6">
    <source>
        <dbReference type="Proteomes" id="UP000033451"/>
    </source>
</evidence>
<evidence type="ECO:0000256" key="1">
    <source>
        <dbReference type="ARBA" id="ARBA00006754"/>
    </source>
</evidence>
<dbReference type="EMBL" id="JYIY01000066">
    <property type="protein sequence ID" value="KJL37381.1"/>
    <property type="molecule type" value="Genomic_DNA"/>
</dbReference>
<dbReference type="AlphaFoldDB" id="A0A0F0M166"/>
<dbReference type="Proteomes" id="UP000033451">
    <property type="component" value="Unassembled WGS sequence"/>
</dbReference>
<dbReference type="RefSeq" id="WP_045246928.1">
    <property type="nucleotide sequence ID" value="NZ_JYIY01000066.1"/>
</dbReference>
<dbReference type="PANTHER" id="PTHR33744">
    <property type="entry name" value="CARBOHYDRATE DIACID REGULATOR"/>
    <property type="match status" value="1"/>
</dbReference>
<dbReference type="InterPro" id="IPR041522">
    <property type="entry name" value="CdaR_GGDEF"/>
</dbReference>
<comment type="caution">
    <text evidence="5">The sequence shown here is derived from an EMBL/GenBank/DDBJ whole genome shotgun (WGS) entry which is preliminary data.</text>
</comment>
<dbReference type="PATRIC" id="fig|400772.4.peg.991"/>
<reference evidence="5 6" key="1">
    <citation type="submission" date="2015-02" db="EMBL/GenBank/DDBJ databases">
        <title>Draft genome sequences of ten Microbacterium spp. with emphasis on heavy metal contaminated environments.</title>
        <authorList>
            <person name="Corretto E."/>
        </authorList>
    </citation>
    <scope>NUCLEOTIDE SEQUENCE [LARGE SCALE GENOMIC DNA]</scope>
    <source>
        <strain evidence="5 6">DSM 18659</strain>
    </source>
</reference>
<evidence type="ECO:0000259" key="2">
    <source>
        <dbReference type="Pfam" id="PF13556"/>
    </source>
</evidence>
<feature type="domain" description="PucR C-terminal helix-turn-helix" evidence="2">
    <location>
        <begin position="358"/>
        <end position="392"/>
    </location>
</feature>
<accession>A0A0F0M166</accession>
<dbReference type="Pfam" id="PF14361">
    <property type="entry name" value="RsbRD_N"/>
    <property type="match status" value="1"/>
</dbReference>
<comment type="similarity">
    <text evidence="1">Belongs to the CdaR family.</text>
</comment>
<dbReference type="OrthoDB" id="3663486at2"/>
<evidence type="ECO:0000313" key="5">
    <source>
        <dbReference type="EMBL" id="KJL37381.1"/>
    </source>
</evidence>
<evidence type="ECO:0008006" key="7">
    <source>
        <dbReference type="Google" id="ProtNLM"/>
    </source>
</evidence>
<organism evidence="5 6">
    <name type="scientific">Microbacterium ginsengisoli</name>
    <dbReference type="NCBI Taxonomy" id="400772"/>
    <lineage>
        <taxon>Bacteria</taxon>
        <taxon>Bacillati</taxon>
        <taxon>Actinomycetota</taxon>
        <taxon>Actinomycetes</taxon>
        <taxon>Micrococcales</taxon>
        <taxon>Microbacteriaceae</taxon>
        <taxon>Microbacterium</taxon>
    </lineage>
</organism>
<dbReference type="Gene3D" id="1.10.10.2840">
    <property type="entry name" value="PucR C-terminal helix-turn-helix domain"/>
    <property type="match status" value="1"/>
</dbReference>
<dbReference type="Pfam" id="PF13556">
    <property type="entry name" value="HTH_30"/>
    <property type="match status" value="1"/>
</dbReference>
<dbReference type="Pfam" id="PF17853">
    <property type="entry name" value="GGDEF_2"/>
    <property type="match status" value="1"/>
</dbReference>
<dbReference type="PANTHER" id="PTHR33744:SF1">
    <property type="entry name" value="DNA-BINDING TRANSCRIPTIONAL ACTIVATOR ADER"/>
    <property type="match status" value="1"/>
</dbReference>
<dbReference type="InterPro" id="IPR025736">
    <property type="entry name" value="PucR_C-HTH_dom"/>
</dbReference>
<evidence type="ECO:0000259" key="3">
    <source>
        <dbReference type="Pfam" id="PF14361"/>
    </source>
</evidence>
<proteinExistence type="inferred from homology"/>
<feature type="domain" description="CdaR GGDEF-like" evidence="4">
    <location>
        <begin position="202"/>
        <end position="302"/>
    </location>
</feature>
<dbReference type="InterPro" id="IPR051448">
    <property type="entry name" value="CdaR-like_regulators"/>
</dbReference>
<gene>
    <name evidence="5" type="ORF">RR49_00965</name>
</gene>
<feature type="domain" description="RsbT co-antagonist protein RsbRD N-terminal" evidence="3">
    <location>
        <begin position="31"/>
        <end position="172"/>
    </location>
</feature>
<sequence>MSVDTASPLEPAAKRRLLVDVARALDTRLTEIVDEMTDLLAESIRELRPDPQMIEMLRASVEGNVATICHILANDIALSNLQPTTAAVEYAQRLAQRDVPISALTRAYYLGQSMFLRLGIDAVEGMAVREEERIELVRAVADVVHRYIDWILQYVSEVHELERRRWNGGRGAVLANTVDRLLRGESRDPARFESDTGFSLGSAPFVALVVWSEEAAGSTAAAVRSLAQRLATRWRAPRPPLIVAEDSSTTWVWVPTAPGVAPSAADVDAEIDVDGELRVSLGDVGVGVEGFRTSHAQALDARMVALVSLQHQGRTVVGYTEPAVSLLAMFARDLPATQRWVRSVLGPLARTDEHAHTLRATFRAYYAAGSNITQTASDLGIHRNTVRRRVASANPNQQPRDALEMSMALRLYDAFGAGTPPRPL</sequence>
<keyword evidence="6" id="KW-1185">Reference proteome</keyword>
<protein>
    <recommendedName>
        <fullName evidence="7">PucR family transcriptional regulator</fullName>
    </recommendedName>
</protein>
<name>A0A0F0M166_9MICO</name>
<dbReference type="InterPro" id="IPR042070">
    <property type="entry name" value="PucR_C-HTH_sf"/>
</dbReference>